<name>A0A016WTD9_9BILA</name>
<dbReference type="EMBL" id="JARK01000105">
    <property type="protein sequence ID" value="EYC43039.1"/>
    <property type="molecule type" value="Genomic_DNA"/>
</dbReference>
<reference evidence="3" key="1">
    <citation type="journal article" date="2015" name="Nat. Genet.">
        <title>The genome and transcriptome of the zoonotic hookworm Ancylostoma ceylanicum identify infection-specific gene families.</title>
        <authorList>
            <person name="Schwarz E.M."/>
            <person name="Hu Y."/>
            <person name="Antoshechkin I."/>
            <person name="Miller M.M."/>
            <person name="Sternberg P.W."/>
            <person name="Aroian R.V."/>
        </authorList>
    </citation>
    <scope>NUCLEOTIDE SEQUENCE</scope>
    <source>
        <strain evidence="3">HY135</strain>
    </source>
</reference>
<gene>
    <name evidence="2" type="primary">Acey_s0505.g2655</name>
    <name evidence="2" type="ORF">Y032_0505g2655</name>
</gene>
<organism evidence="2 3">
    <name type="scientific">Ancylostoma ceylanicum</name>
    <dbReference type="NCBI Taxonomy" id="53326"/>
    <lineage>
        <taxon>Eukaryota</taxon>
        <taxon>Metazoa</taxon>
        <taxon>Ecdysozoa</taxon>
        <taxon>Nematoda</taxon>
        <taxon>Chromadorea</taxon>
        <taxon>Rhabditida</taxon>
        <taxon>Rhabditina</taxon>
        <taxon>Rhabditomorpha</taxon>
        <taxon>Strongyloidea</taxon>
        <taxon>Ancylostomatidae</taxon>
        <taxon>Ancylostomatinae</taxon>
        <taxon>Ancylostoma</taxon>
    </lineage>
</organism>
<accession>A0A016WTD9</accession>
<feature type="compositionally biased region" description="Basic residues" evidence="1">
    <location>
        <begin position="281"/>
        <end position="299"/>
    </location>
</feature>
<feature type="compositionally biased region" description="Polar residues" evidence="1">
    <location>
        <begin position="71"/>
        <end position="82"/>
    </location>
</feature>
<feature type="region of interest" description="Disordered" evidence="1">
    <location>
        <begin position="258"/>
        <end position="379"/>
    </location>
</feature>
<feature type="compositionally biased region" description="Basic and acidic residues" evidence="1">
    <location>
        <begin position="117"/>
        <end position="127"/>
    </location>
</feature>
<proteinExistence type="predicted"/>
<sequence length="411" mass="44925">MDPLRRLAKVVTTCCQKITNPKTQLNDEVVDLERSSSDTLETAQQRQEIEQEQSAGSKESTEKTEEKRVISNHSVNTTNASDESAEHKDPVVPRLKGGVGQSQKVRKLRQQQQLAGNEKDTQQKPSDEIVQPAQASCDPKNTESERILDYWTNPDGAAKKPGVEEKKGSGEGAAKKPSVEEKRRSGEAAAKKPGVEEKKGSDEGAAKKLSVEEKKGSAELHTANSAENEEPLVLSVIEEPHLIPPLLAAGPDMKQIAQVQHVRGQEAKPVKVTHSGESVKRKGQKGSQRLKKWQKFRSGKHAESNESHVPVQDEYAQKHPSRPSSAENLPQQKDPNAQKPSSKSSSAEGIAFLKVKFRSKTPRKASAETTGQPKGSIRQKLASLRQKVVSGFADCRNPTTTTGYSCYGIII</sequence>
<feature type="compositionally biased region" description="Polar residues" evidence="1">
    <location>
        <begin position="322"/>
        <end position="347"/>
    </location>
</feature>
<feature type="compositionally biased region" description="Polar residues" evidence="1">
    <location>
        <begin position="37"/>
        <end position="56"/>
    </location>
</feature>
<dbReference type="AlphaFoldDB" id="A0A016WTD9"/>
<feature type="compositionally biased region" description="Basic and acidic residues" evidence="1">
    <location>
        <begin position="59"/>
        <end position="69"/>
    </location>
</feature>
<comment type="caution">
    <text evidence="2">The sequence shown here is derived from an EMBL/GenBank/DDBJ whole genome shotgun (WGS) entry which is preliminary data.</text>
</comment>
<protein>
    <submittedName>
        <fullName evidence="2">Uncharacterized protein</fullName>
    </submittedName>
</protein>
<evidence type="ECO:0000256" key="1">
    <source>
        <dbReference type="SAM" id="MobiDB-lite"/>
    </source>
</evidence>
<evidence type="ECO:0000313" key="3">
    <source>
        <dbReference type="Proteomes" id="UP000024635"/>
    </source>
</evidence>
<dbReference type="Proteomes" id="UP000024635">
    <property type="component" value="Unassembled WGS sequence"/>
</dbReference>
<evidence type="ECO:0000313" key="2">
    <source>
        <dbReference type="EMBL" id="EYC43039.1"/>
    </source>
</evidence>
<feature type="compositionally biased region" description="Basic and acidic residues" evidence="1">
    <location>
        <begin position="157"/>
        <end position="218"/>
    </location>
</feature>
<feature type="region of interest" description="Disordered" evidence="1">
    <location>
        <begin position="33"/>
        <end position="229"/>
    </location>
</feature>
<keyword evidence="3" id="KW-1185">Reference proteome</keyword>